<reference evidence="1" key="1">
    <citation type="submission" date="2021-01" db="EMBL/GenBank/DDBJ databases">
        <title>Whole genome shotgun sequence of Dactylosporangium siamense NBRC 106093.</title>
        <authorList>
            <person name="Komaki H."/>
            <person name="Tamura T."/>
        </authorList>
    </citation>
    <scope>NUCLEOTIDE SEQUENCE</scope>
    <source>
        <strain evidence="1">NBRC 106093</strain>
    </source>
</reference>
<protein>
    <submittedName>
        <fullName evidence="1">Uncharacterized protein</fullName>
    </submittedName>
</protein>
<proteinExistence type="predicted"/>
<dbReference type="InterPro" id="IPR011047">
    <property type="entry name" value="Quinoprotein_ADH-like_sf"/>
</dbReference>
<comment type="caution">
    <text evidence="1">The sequence shown here is derived from an EMBL/GenBank/DDBJ whole genome shotgun (WGS) entry which is preliminary data.</text>
</comment>
<name>A0A919U4N7_9ACTN</name>
<evidence type="ECO:0000313" key="2">
    <source>
        <dbReference type="Proteomes" id="UP000660611"/>
    </source>
</evidence>
<dbReference type="Proteomes" id="UP000660611">
    <property type="component" value="Unassembled WGS sequence"/>
</dbReference>
<accession>A0A919U4N7</accession>
<gene>
    <name evidence="1" type="ORF">Dsi01nite_003650</name>
</gene>
<keyword evidence="2" id="KW-1185">Reference proteome</keyword>
<dbReference type="Gene3D" id="2.130.10.10">
    <property type="entry name" value="YVTN repeat-like/Quinoprotein amine dehydrogenase"/>
    <property type="match status" value="2"/>
</dbReference>
<dbReference type="PROSITE" id="PS51257">
    <property type="entry name" value="PROKAR_LIPOPROTEIN"/>
    <property type="match status" value="1"/>
</dbReference>
<evidence type="ECO:0000313" key="1">
    <source>
        <dbReference type="EMBL" id="GIG42324.1"/>
    </source>
</evidence>
<sequence>MSYRHGKMGIVSGEDDMRRRFWLLVVAGLLAGCDGGGTPSAAKSPAPPPLAQAWTRTDLKPIGQLTAVAGVAVGYVADSGRLQLLALDPATGKTLWQRAASPGEVVTGIAVTVTVVDGKVVYFRADPKGNLFASMVVADPRSGEDLAVTAPALFVSPPAECSNKTDVCTISRTSYKDRAVPHRLRMTDKQYVEENTGEPAGARSIGAGGLTDLGTRKPETLAVVRDGKVVWKRPLAEAFPAGFSTDHGWNWQLYSQQKLYIGSVYGDSTGTRDTTLTRDLATGSATAALSETDGAVVWRDSGSSLHCSSLLDLPVNPDDADGPAVAVRCRSKGTSTWSAATKKSTRTGLDVVIEGFDVMTGKTTWSVPVGAADELAGGDQRPAVAGPARVLITGGTGPVVIDLISGKAEKPAADATFWCGASSEFTYDEPYYFDGKPETKRRGGTLGVACGIDGKPVDRQPGDASARAFGTRIGSDILVAKAGAVTGYHQG</sequence>
<dbReference type="SUPFAM" id="SSF50998">
    <property type="entry name" value="Quinoprotein alcohol dehydrogenase-like"/>
    <property type="match status" value="1"/>
</dbReference>
<dbReference type="EMBL" id="BONQ01000013">
    <property type="protein sequence ID" value="GIG42324.1"/>
    <property type="molecule type" value="Genomic_DNA"/>
</dbReference>
<dbReference type="InterPro" id="IPR015943">
    <property type="entry name" value="WD40/YVTN_repeat-like_dom_sf"/>
</dbReference>
<dbReference type="AlphaFoldDB" id="A0A919U4N7"/>
<organism evidence="1 2">
    <name type="scientific">Dactylosporangium siamense</name>
    <dbReference type="NCBI Taxonomy" id="685454"/>
    <lineage>
        <taxon>Bacteria</taxon>
        <taxon>Bacillati</taxon>
        <taxon>Actinomycetota</taxon>
        <taxon>Actinomycetes</taxon>
        <taxon>Micromonosporales</taxon>
        <taxon>Micromonosporaceae</taxon>
        <taxon>Dactylosporangium</taxon>
    </lineage>
</organism>